<dbReference type="EMBL" id="SUMG01000002">
    <property type="protein sequence ID" value="NBG87307.1"/>
    <property type="molecule type" value="Genomic_DNA"/>
</dbReference>
<dbReference type="Pfam" id="PF13279">
    <property type="entry name" value="4HBT_2"/>
    <property type="match status" value="1"/>
</dbReference>
<comment type="similarity">
    <text evidence="1">Belongs to the 4-hydroxybenzoyl-CoA thioesterase family.</text>
</comment>
<dbReference type="PANTHER" id="PTHR31793:SF27">
    <property type="entry name" value="NOVEL THIOESTERASE SUPERFAMILY DOMAIN AND SAPOSIN A-TYPE DOMAIN CONTAINING PROTEIN (0610012H03RIK)"/>
    <property type="match status" value="1"/>
</dbReference>
<proteinExistence type="inferred from homology"/>
<dbReference type="RefSeq" id="WP_160718619.1">
    <property type="nucleotide sequence ID" value="NZ_SUMG01000002.1"/>
</dbReference>
<evidence type="ECO:0000256" key="2">
    <source>
        <dbReference type="ARBA" id="ARBA00022801"/>
    </source>
</evidence>
<dbReference type="GO" id="GO:0047617">
    <property type="term" value="F:fatty acyl-CoA hydrolase activity"/>
    <property type="evidence" value="ECO:0007669"/>
    <property type="project" value="TreeGrafter"/>
</dbReference>
<dbReference type="Gene3D" id="3.10.129.10">
    <property type="entry name" value="Hotdog Thioesterase"/>
    <property type="match status" value="1"/>
</dbReference>
<name>A0AA43XIQ0_9CLOT</name>
<accession>A0AA43XIQ0</accession>
<dbReference type="NCBIfam" id="TIGR00051">
    <property type="entry name" value="YbgC/FadM family acyl-CoA thioesterase"/>
    <property type="match status" value="1"/>
</dbReference>
<dbReference type="PANTHER" id="PTHR31793">
    <property type="entry name" value="4-HYDROXYBENZOYL-COA THIOESTERASE FAMILY MEMBER"/>
    <property type="match status" value="1"/>
</dbReference>
<dbReference type="InterPro" id="IPR029069">
    <property type="entry name" value="HotDog_dom_sf"/>
</dbReference>
<protein>
    <submittedName>
        <fullName evidence="3">Acyl-CoA thioesterase</fullName>
    </submittedName>
</protein>
<dbReference type="CDD" id="cd00586">
    <property type="entry name" value="4HBT"/>
    <property type="match status" value="1"/>
</dbReference>
<sequence>MNFHTTNIRPRYSETDQMGIIYHSNYFTWFEVARTSFLKERGMSYREMERQGIFLPVIEVNCKYISSALYDDNLTLEVWIEEFQSSRMKFHYRILRQEEELLATGFTEHVFFDKNKKRPVNLKKAYPEVYQLLEKIYQS</sequence>
<gene>
    <name evidence="3" type="ORF">ISALK_02215</name>
</gene>
<evidence type="ECO:0000313" key="4">
    <source>
        <dbReference type="Proteomes" id="UP000449710"/>
    </source>
</evidence>
<evidence type="ECO:0000256" key="1">
    <source>
        <dbReference type="ARBA" id="ARBA00005953"/>
    </source>
</evidence>
<dbReference type="Proteomes" id="UP000449710">
    <property type="component" value="Unassembled WGS sequence"/>
</dbReference>
<reference evidence="3 4" key="1">
    <citation type="submission" date="2019-04" db="EMBL/GenBank/DDBJ databases">
        <title>Isachenkonia alkalipeptolytica gen. nov. sp. nov. a new anaerobic, alkiliphilic organothrophic bacterium capable to reduce synthesized ferrihydrite isolated from a soda lake.</title>
        <authorList>
            <person name="Toshchakov S.V."/>
            <person name="Zavarzina D.G."/>
            <person name="Zhilina T.N."/>
            <person name="Kostrikina N.A."/>
            <person name="Kublanov I.V."/>
        </authorList>
    </citation>
    <scope>NUCLEOTIDE SEQUENCE [LARGE SCALE GENOMIC DNA]</scope>
    <source>
        <strain evidence="3 4">Z-1701</strain>
    </source>
</reference>
<keyword evidence="2" id="KW-0378">Hydrolase</keyword>
<dbReference type="PIRSF" id="PIRSF003230">
    <property type="entry name" value="YbgC"/>
    <property type="match status" value="1"/>
</dbReference>
<dbReference type="SUPFAM" id="SSF54637">
    <property type="entry name" value="Thioesterase/thiol ester dehydrase-isomerase"/>
    <property type="match status" value="1"/>
</dbReference>
<dbReference type="InterPro" id="IPR050563">
    <property type="entry name" value="4-hydroxybenzoyl-CoA_TE"/>
</dbReference>
<dbReference type="InterPro" id="IPR006684">
    <property type="entry name" value="YbgC/YbaW"/>
</dbReference>
<organism evidence="3 4">
    <name type="scientific">Isachenkonia alkalipeptolytica</name>
    <dbReference type="NCBI Taxonomy" id="2565777"/>
    <lineage>
        <taxon>Bacteria</taxon>
        <taxon>Bacillati</taxon>
        <taxon>Bacillota</taxon>
        <taxon>Clostridia</taxon>
        <taxon>Eubacteriales</taxon>
        <taxon>Clostridiaceae</taxon>
        <taxon>Isachenkonia</taxon>
    </lineage>
</organism>
<dbReference type="AlphaFoldDB" id="A0AA43XIQ0"/>
<keyword evidence="4" id="KW-1185">Reference proteome</keyword>
<evidence type="ECO:0000313" key="3">
    <source>
        <dbReference type="EMBL" id="NBG87307.1"/>
    </source>
</evidence>
<comment type="caution">
    <text evidence="3">The sequence shown here is derived from an EMBL/GenBank/DDBJ whole genome shotgun (WGS) entry which is preliminary data.</text>
</comment>